<organism evidence="1 2">
    <name type="scientific">Mesonia mobilis</name>
    <dbReference type="NCBI Taxonomy" id="369791"/>
    <lineage>
        <taxon>Bacteria</taxon>
        <taxon>Pseudomonadati</taxon>
        <taxon>Bacteroidota</taxon>
        <taxon>Flavobacteriia</taxon>
        <taxon>Flavobacteriales</taxon>
        <taxon>Flavobacteriaceae</taxon>
        <taxon>Mesonia</taxon>
    </lineage>
</organism>
<dbReference type="EMBL" id="BMWY01000002">
    <property type="protein sequence ID" value="GGZ49160.1"/>
    <property type="molecule type" value="Genomic_DNA"/>
</dbReference>
<reference evidence="2" key="1">
    <citation type="journal article" date="2019" name="Int. J. Syst. Evol. Microbiol.">
        <title>The Global Catalogue of Microorganisms (GCM) 10K type strain sequencing project: providing services to taxonomists for standard genome sequencing and annotation.</title>
        <authorList>
            <consortium name="The Broad Institute Genomics Platform"/>
            <consortium name="The Broad Institute Genome Sequencing Center for Infectious Disease"/>
            <person name="Wu L."/>
            <person name="Ma J."/>
        </authorList>
    </citation>
    <scope>NUCLEOTIDE SEQUENCE [LARGE SCALE GENOMIC DNA]</scope>
    <source>
        <strain evidence="2">KCTC 12708</strain>
    </source>
</reference>
<dbReference type="GeneID" id="94368479"/>
<dbReference type="RefSeq" id="WP_027883991.1">
    <property type="nucleotide sequence ID" value="NZ_BMWY01000002.1"/>
</dbReference>
<accession>A0ABQ3BL30</accession>
<dbReference type="Proteomes" id="UP000615593">
    <property type="component" value="Unassembled WGS sequence"/>
</dbReference>
<proteinExistence type="predicted"/>
<name>A0ABQ3BL30_9FLAO</name>
<evidence type="ECO:0000313" key="2">
    <source>
        <dbReference type="Proteomes" id="UP000615593"/>
    </source>
</evidence>
<gene>
    <name evidence="1" type="ORF">GCM10008088_08160</name>
</gene>
<keyword evidence="2" id="KW-1185">Reference proteome</keyword>
<comment type="caution">
    <text evidence="1">The sequence shown here is derived from an EMBL/GenBank/DDBJ whole genome shotgun (WGS) entry which is preliminary data.</text>
</comment>
<sequence>MKVYLRELLEDRIQVLEKEIFKNSNIPSEDLSMDEMQDLEAKIFDQKRELVRAKKFYFKLDEIDYATFQ</sequence>
<evidence type="ECO:0000313" key="1">
    <source>
        <dbReference type="EMBL" id="GGZ49160.1"/>
    </source>
</evidence>
<protein>
    <submittedName>
        <fullName evidence="1">Uncharacterized protein</fullName>
    </submittedName>
</protein>